<dbReference type="STRING" id="555874.SAMN04488065_1173"/>
<feature type="transmembrane region" description="Helical" evidence="2">
    <location>
        <begin position="66"/>
        <end position="86"/>
    </location>
</feature>
<keyword evidence="1" id="KW-0175">Coiled coil</keyword>
<dbReference type="SUPFAM" id="SSF47384">
    <property type="entry name" value="Homodimeric domain of signal transducing histidine kinase"/>
    <property type="match status" value="1"/>
</dbReference>
<evidence type="ECO:0000256" key="2">
    <source>
        <dbReference type="SAM" id="Phobius"/>
    </source>
</evidence>
<evidence type="ECO:0000313" key="5">
    <source>
        <dbReference type="Proteomes" id="UP000236755"/>
    </source>
</evidence>
<keyword evidence="4" id="KW-0418">Kinase</keyword>
<keyword evidence="2" id="KW-0812">Transmembrane</keyword>
<feature type="transmembrane region" description="Helical" evidence="2">
    <location>
        <begin position="204"/>
        <end position="222"/>
    </location>
</feature>
<feature type="domain" description="Signal transduction histidine kinase dimerisation/phosphoacceptor" evidence="3">
    <location>
        <begin position="337"/>
        <end position="405"/>
    </location>
</feature>
<dbReference type="Gene3D" id="1.10.287.130">
    <property type="match status" value="1"/>
</dbReference>
<dbReference type="CDD" id="cd00082">
    <property type="entry name" value="HisKA"/>
    <property type="match status" value="1"/>
</dbReference>
<dbReference type="Pfam" id="PF00512">
    <property type="entry name" value="HisKA"/>
    <property type="match status" value="1"/>
</dbReference>
<feature type="transmembrane region" description="Helical" evidence="2">
    <location>
        <begin position="6"/>
        <end position="27"/>
    </location>
</feature>
<accession>A0A1H3WVE5</accession>
<dbReference type="Pfam" id="PF16927">
    <property type="entry name" value="HisKA_7TM"/>
    <property type="match status" value="1"/>
</dbReference>
<dbReference type="EMBL" id="FNQT01000001">
    <property type="protein sequence ID" value="SDZ91135.1"/>
    <property type="molecule type" value="Genomic_DNA"/>
</dbReference>
<dbReference type="InterPro" id="IPR031621">
    <property type="entry name" value="HisKA_7TM"/>
</dbReference>
<dbReference type="InterPro" id="IPR003661">
    <property type="entry name" value="HisK_dim/P_dom"/>
</dbReference>
<feature type="transmembrane region" description="Helical" evidence="2">
    <location>
        <begin position="177"/>
        <end position="198"/>
    </location>
</feature>
<feature type="transmembrane region" description="Helical" evidence="2">
    <location>
        <begin position="144"/>
        <end position="165"/>
    </location>
</feature>
<evidence type="ECO:0000313" key="4">
    <source>
        <dbReference type="EMBL" id="SDZ91135.1"/>
    </source>
</evidence>
<dbReference type="AlphaFoldDB" id="A0A1H3WVE5"/>
<dbReference type="OrthoDB" id="8127at2157"/>
<gene>
    <name evidence="4" type="ORF">SAMN04488065_1173</name>
</gene>
<feature type="transmembrane region" description="Helical" evidence="2">
    <location>
        <begin position="39"/>
        <end position="60"/>
    </location>
</feature>
<dbReference type="InterPro" id="IPR036890">
    <property type="entry name" value="HATPase_C_sf"/>
</dbReference>
<dbReference type="GO" id="GO:0000155">
    <property type="term" value="F:phosphorelay sensor kinase activity"/>
    <property type="evidence" value="ECO:0007669"/>
    <property type="project" value="InterPro"/>
</dbReference>
<evidence type="ECO:0000256" key="1">
    <source>
        <dbReference type="SAM" id="Coils"/>
    </source>
</evidence>
<name>A0A1H3WVE5_9EURY</name>
<dbReference type="RefSeq" id="WP_218124055.1">
    <property type="nucleotide sequence ID" value="NZ_FNQT01000001.1"/>
</dbReference>
<dbReference type="SMART" id="SM00388">
    <property type="entry name" value="HisKA"/>
    <property type="match status" value="1"/>
</dbReference>
<feature type="coiled-coil region" evidence="1">
    <location>
        <begin position="321"/>
        <end position="348"/>
    </location>
</feature>
<keyword evidence="2" id="KW-0472">Membrane</keyword>
<organism evidence="4 5">
    <name type="scientific">Haloplanus vescus</name>
    <dbReference type="NCBI Taxonomy" id="555874"/>
    <lineage>
        <taxon>Archaea</taxon>
        <taxon>Methanobacteriati</taxon>
        <taxon>Methanobacteriota</taxon>
        <taxon>Stenosarchaea group</taxon>
        <taxon>Halobacteria</taxon>
        <taxon>Halobacteriales</taxon>
        <taxon>Haloferacaceae</taxon>
        <taxon>Haloplanus</taxon>
    </lineage>
</organism>
<keyword evidence="4" id="KW-0808">Transferase</keyword>
<dbReference type="InterPro" id="IPR036097">
    <property type="entry name" value="HisK_dim/P_sf"/>
</dbReference>
<dbReference type="SUPFAM" id="SSF55874">
    <property type="entry name" value="ATPase domain of HSP90 chaperone/DNA topoisomerase II/histidine kinase"/>
    <property type="match status" value="1"/>
</dbReference>
<evidence type="ECO:0000259" key="3">
    <source>
        <dbReference type="SMART" id="SM00388"/>
    </source>
</evidence>
<keyword evidence="5" id="KW-1185">Reference proteome</keyword>
<feature type="transmembrane region" description="Helical" evidence="2">
    <location>
        <begin position="106"/>
        <end position="124"/>
    </location>
</feature>
<dbReference type="Proteomes" id="UP000236755">
    <property type="component" value="Unassembled WGS sequence"/>
</dbReference>
<proteinExistence type="predicted"/>
<keyword evidence="2" id="KW-1133">Transmembrane helix</keyword>
<sequence>MLLSPTVAYALGFALAGLVCLGGIARARQIEDAGTRRGLVALLATSGGWAVAHAVLLVLPGRGLKTGVYLVGLILGFSTVFAWLYFCSAYTGRFYHRRPAYRQAAVLLYLFVVGVKVTNPYHHLYFTTMVVAEPFPHLAIQQGLFHWIVTGLSYTLAAVGMFALFETFVDSEYDATPLAGLVGIAGLPVVLDIVGYATPYLIDMIHAPLGVAAFALGVLFVFEDRFFAVQLTEGVEGPTVFLDREGRIREYNRSAEQLFPDLSAAAGSPVDAVPALADALASDADTVSLDVDGDRRHFVVSENSFEVGQGSLGRILVFSDVTALERQRRELERHNRQLEDLAGGMRHELRNAVTIVRGNVEWAMSQLESGEVAEARDALRTATNTTDRTTRLMNDFATLAQYGRTVTHTKQVDVAATARAAWPDAADATLTVDTAATVEAEPGRLELLFERAFEFALDNGASTVTVEDWDDGITITDDGEPPQGDTDRYFDYDDAVSNETIGTSLPMVRTLARVHGWGVTLDGDYRDGIRLVLTWD</sequence>
<protein>
    <submittedName>
        <fullName evidence="4">His Kinase A (Phospho-acceptor) domain-containing protein</fullName>
    </submittedName>
</protein>
<reference evidence="4 5" key="1">
    <citation type="submission" date="2016-10" db="EMBL/GenBank/DDBJ databases">
        <authorList>
            <person name="de Groot N.N."/>
        </authorList>
    </citation>
    <scope>NUCLEOTIDE SEQUENCE [LARGE SCALE GENOMIC DNA]</scope>
    <source>
        <strain evidence="4 5">CGMCC 1.8712</strain>
    </source>
</reference>